<dbReference type="Pfam" id="PF04082">
    <property type="entry name" value="Fungal_trans"/>
    <property type="match status" value="1"/>
</dbReference>
<evidence type="ECO:0000313" key="9">
    <source>
        <dbReference type="Proteomes" id="UP000799424"/>
    </source>
</evidence>
<evidence type="ECO:0000256" key="4">
    <source>
        <dbReference type="ARBA" id="ARBA00023125"/>
    </source>
</evidence>
<dbReference type="GO" id="GO:0006351">
    <property type="term" value="P:DNA-templated transcription"/>
    <property type="evidence" value="ECO:0007669"/>
    <property type="project" value="InterPro"/>
</dbReference>
<dbReference type="CDD" id="cd00067">
    <property type="entry name" value="GAL4"/>
    <property type="match status" value="1"/>
</dbReference>
<dbReference type="GO" id="GO:0008270">
    <property type="term" value="F:zinc ion binding"/>
    <property type="evidence" value="ECO:0007669"/>
    <property type="project" value="InterPro"/>
</dbReference>
<dbReference type="InterPro" id="IPR051430">
    <property type="entry name" value="Fungal_TF_Env_Response"/>
</dbReference>
<evidence type="ECO:0000313" key="8">
    <source>
        <dbReference type="EMBL" id="KAF2821649.1"/>
    </source>
</evidence>
<keyword evidence="2" id="KW-0862">Zinc</keyword>
<dbReference type="PROSITE" id="PS50048">
    <property type="entry name" value="ZN2_CY6_FUNGAL_2"/>
    <property type="match status" value="1"/>
</dbReference>
<keyword evidence="1" id="KW-0479">Metal-binding</keyword>
<feature type="domain" description="Zn(2)-C6 fungal-type" evidence="7">
    <location>
        <begin position="17"/>
        <end position="48"/>
    </location>
</feature>
<keyword evidence="9" id="KW-1185">Reference proteome</keyword>
<organism evidence="8 9">
    <name type="scientific">Ophiobolus disseminans</name>
    <dbReference type="NCBI Taxonomy" id="1469910"/>
    <lineage>
        <taxon>Eukaryota</taxon>
        <taxon>Fungi</taxon>
        <taxon>Dikarya</taxon>
        <taxon>Ascomycota</taxon>
        <taxon>Pezizomycotina</taxon>
        <taxon>Dothideomycetes</taxon>
        <taxon>Pleosporomycetidae</taxon>
        <taxon>Pleosporales</taxon>
        <taxon>Pleosporineae</taxon>
        <taxon>Phaeosphaeriaceae</taxon>
        <taxon>Ophiobolus</taxon>
    </lineage>
</organism>
<protein>
    <recommendedName>
        <fullName evidence="7">Zn(2)-C6 fungal-type domain-containing protein</fullName>
    </recommendedName>
</protein>
<name>A0A6A6ZLV3_9PLEO</name>
<dbReference type="Pfam" id="PF00172">
    <property type="entry name" value="Zn_clus"/>
    <property type="match status" value="1"/>
</dbReference>
<dbReference type="InterPro" id="IPR007219">
    <property type="entry name" value="XnlR_reg_dom"/>
</dbReference>
<dbReference type="EMBL" id="MU006236">
    <property type="protein sequence ID" value="KAF2821649.1"/>
    <property type="molecule type" value="Genomic_DNA"/>
</dbReference>
<dbReference type="PANTHER" id="PTHR31944">
    <property type="entry name" value="HEME-RESPONSIVE ZINC FINGER TRANSCRIPTION FACTOR HAP1"/>
    <property type="match status" value="1"/>
</dbReference>
<reference evidence="8" key="1">
    <citation type="journal article" date="2020" name="Stud. Mycol.">
        <title>101 Dothideomycetes genomes: a test case for predicting lifestyles and emergence of pathogens.</title>
        <authorList>
            <person name="Haridas S."/>
            <person name="Albert R."/>
            <person name="Binder M."/>
            <person name="Bloem J."/>
            <person name="Labutti K."/>
            <person name="Salamov A."/>
            <person name="Andreopoulos B."/>
            <person name="Baker S."/>
            <person name="Barry K."/>
            <person name="Bills G."/>
            <person name="Bluhm B."/>
            <person name="Cannon C."/>
            <person name="Castanera R."/>
            <person name="Culley D."/>
            <person name="Daum C."/>
            <person name="Ezra D."/>
            <person name="Gonzalez J."/>
            <person name="Henrissat B."/>
            <person name="Kuo A."/>
            <person name="Liang C."/>
            <person name="Lipzen A."/>
            <person name="Lutzoni F."/>
            <person name="Magnuson J."/>
            <person name="Mondo S."/>
            <person name="Nolan M."/>
            <person name="Ohm R."/>
            <person name="Pangilinan J."/>
            <person name="Park H.-J."/>
            <person name="Ramirez L."/>
            <person name="Alfaro M."/>
            <person name="Sun H."/>
            <person name="Tritt A."/>
            <person name="Yoshinaga Y."/>
            <person name="Zwiers L.-H."/>
            <person name="Turgeon B."/>
            <person name="Goodwin S."/>
            <person name="Spatafora J."/>
            <person name="Crous P."/>
            <person name="Grigoriev I."/>
        </authorList>
    </citation>
    <scope>NUCLEOTIDE SEQUENCE</scope>
    <source>
        <strain evidence="8">CBS 113818</strain>
    </source>
</reference>
<keyword evidence="5" id="KW-0804">Transcription</keyword>
<gene>
    <name evidence="8" type="ORF">CC86DRAFT_426013</name>
</gene>
<dbReference type="AlphaFoldDB" id="A0A6A6ZLV3"/>
<evidence type="ECO:0000256" key="5">
    <source>
        <dbReference type="ARBA" id="ARBA00023163"/>
    </source>
</evidence>
<dbReference type="GO" id="GO:0005634">
    <property type="term" value="C:nucleus"/>
    <property type="evidence" value="ECO:0007669"/>
    <property type="project" value="TreeGrafter"/>
</dbReference>
<keyword evidence="4" id="KW-0238">DNA-binding</keyword>
<sequence length="759" mass="85490">MDDSNPNPRKRPRPVVSCLRCRDKKLKCDRTAPCENCIKASTAHSCTYKRSGHVSSNEVTPVPGVATANSLEDLQIRMARVEEMLSVQSGTLTQAVEKTKQHSLGTVVVKGDRSVYHGQNDRVTLLNQFLDVKTFINTDMLQNESVQASAKQVQFLQTKSATKIASPDSVVEPEFSLALLKLREFLPPKPYCDRLVSIYCNNFERTMRVLHVPTFMRQYEQLWKHNISEPCDPPSIIPQLTIVLTMAYHMEDAGDFIKDQNHRSYLKTTANDLVQAWLDELSRKQRTELATLQCEVLLLLSRSLRGMHPERLWSSAGALVRSAMVMGLHLDPSAITGFAPFQAEMRRRLWATILEIDLQASMATGMPTVFPTIDLFPLEPSNLNDLDFDETMATLPKSHPLATYTDNIYQVLLASSLPQRLAALSVIQGSTPDLKKAIYHGTKVEECINCIPRIVSLHNNDAAPLDGGSLLHRVLLDLYLRRPILCLYKPLLLASPQDTPGYADIHRQCLETSRAILSYQDLYTLPALRTVTNSPMAHQNFFYRCCKMDVLWAALTCCQRIKALRSRATNLLDGEQHTVDTTSLINTVGFTIDCLIDRIGQKGSDLKDLVFLALALQAVQLPATDPHNKRSTAERSRALQETVTKTLNSCRERMLQPIFANEHPQIHPPSKHLHTPSVPMLTAPMNTITPPISNPRLTPVPMPDVSSFPMHLSAQGEQWFGELPELATEFTNFQAEMYNPDDVMNFGIQQNWNWDNMWQ</sequence>
<dbReference type="Gene3D" id="4.10.240.10">
    <property type="entry name" value="Zn(2)-C6 fungal-type DNA-binding domain"/>
    <property type="match status" value="1"/>
</dbReference>
<evidence type="ECO:0000256" key="6">
    <source>
        <dbReference type="ARBA" id="ARBA00023242"/>
    </source>
</evidence>
<dbReference type="GO" id="GO:0001228">
    <property type="term" value="F:DNA-binding transcription activator activity, RNA polymerase II-specific"/>
    <property type="evidence" value="ECO:0007669"/>
    <property type="project" value="TreeGrafter"/>
</dbReference>
<dbReference type="PROSITE" id="PS00463">
    <property type="entry name" value="ZN2_CY6_FUNGAL_1"/>
    <property type="match status" value="1"/>
</dbReference>
<dbReference type="InterPro" id="IPR036864">
    <property type="entry name" value="Zn2-C6_fun-type_DNA-bd_sf"/>
</dbReference>
<dbReference type="SUPFAM" id="SSF57701">
    <property type="entry name" value="Zn2/Cys6 DNA-binding domain"/>
    <property type="match status" value="1"/>
</dbReference>
<dbReference type="SMART" id="SM00066">
    <property type="entry name" value="GAL4"/>
    <property type="match status" value="1"/>
</dbReference>
<dbReference type="Proteomes" id="UP000799424">
    <property type="component" value="Unassembled WGS sequence"/>
</dbReference>
<accession>A0A6A6ZLV3</accession>
<dbReference type="OrthoDB" id="5414787at2759"/>
<dbReference type="GO" id="GO:0000978">
    <property type="term" value="F:RNA polymerase II cis-regulatory region sequence-specific DNA binding"/>
    <property type="evidence" value="ECO:0007669"/>
    <property type="project" value="TreeGrafter"/>
</dbReference>
<evidence type="ECO:0000256" key="3">
    <source>
        <dbReference type="ARBA" id="ARBA00023015"/>
    </source>
</evidence>
<dbReference type="SMART" id="SM00906">
    <property type="entry name" value="Fungal_trans"/>
    <property type="match status" value="1"/>
</dbReference>
<evidence type="ECO:0000256" key="1">
    <source>
        <dbReference type="ARBA" id="ARBA00022723"/>
    </source>
</evidence>
<evidence type="ECO:0000259" key="7">
    <source>
        <dbReference type="PROSITE" id="PS50048"/>
    </source>
</evidence>
<keyword evidence="3" id="KW-0805">Transcription regulation</keyword>
<keyword evidence="6" id="KW-0539">Nucleus</keyword>
<evidence type="ECO:0000256" key="2">
    <source>
        <dbReference type="ARBA" id="ARBA00022833"/>
    </source>
</evidence>
<proteinExistence type="predicted"/>
<dbReference type="PANTHER" id="PTHR31944:SF131">
    <property type="entry name" value="HEME-RESPONSIVE ZINC FINGER TRANSCRIPTION FACTOR HAP1"/>
    <property type="match status" value="1"/>
</dbReference>
<dbReference type="CDD" id="cd12148">
    <property type="entry name" value="fungal_TF_MHR"/>
    <property type="match status" value="1"/>
</dbReference>
<dbReference type="InterPro" id="IPR001138">
    <property type="entry name" value="Zn2Cys6_DnaBD"/>
</dbReference>